<dbReference type="InterPro" id="IPR002347">
    <property type="entry name" value="SDR_fam"/>
</dbReference>
<dbReference type="PRINTS" id="PR00080">
    <property type="entry name" value="SDRFAMILY"/>
</dbReference>
<dbReference type="OrthoDB" id="9808814at2"/>
<dbReference type="SMART" id="SM00822">
    <property type="entry name" value="PKS_KR"/>
    <property type="match status" value="1"/>
</dbReference>
<feature type="domain" description="Ketoreductase" evidence="3">
    <location>
        <begin position="5"/>
        <end position="194"/>
    </location>
</feature>
<evidence type="ECO:0000313" key="4">
    <source>
        <dbReference type="EMBL" id="QBD78925.1"/>
    </source>
</evidence>
<proteinExistence type="inferred from homology"/>
<evidence type="ECO:0000256" key="1">
    <source>
        <dbReference type="ARBA" id="ARBA00006484"/>
    </source>
</evidence>
<dbReference type="InterPro" id="IPR036291">
    <property type="entry name" value="NAD(P)-bd_dom_sf"/>
</dbReference>
<dbReference type="InterPro" id="IPR051911">
    <property type="entry name" value="SDR_oxidoreductase"/>
</dbReference>
<dbReference type="Pfam" id="PF00106">
    <property type="entry name" value="adh_short"/>
    <property type="match status" value="1"/>
</dbReference>
<dbReference type="PANTHER" id="PTHR43976:SF9">
    <property type="entry name" value="OXIDOREDUCTASE"/>
    <property type="match status" value="1"/>
</dbReference>
<organism evidence="4 5">
    <name type="scientific">Ktedonosporobacter rubrisoli</name>
    <dbReference type="NCBI Taxonomy" id="2509675"/>
    <lineage>
        <taxon>Bacteria</taxon>
        <taxon>Bacillati</taxon>
        <taxon>Chloroflexota</taxon>
        <taxon>Ktedonobacteria</taxon>
        <taxon>Ktedonobacterales</taxon>
        <taxon>Ktedonosporobacteraceae</taxon>
        <taxon>Ktedonosporobacter</taxon>
    </lineage>
</organism>
<sequence>MSSQQIVLVTGSNSGFGRRIVETLARQGHRVFASMRAINGRNASAATELRDLAQREHLALSVLNLDVTDEASVKQAVQTVLEQAGRLDVVVNNAGVTSAGITEGYTLEQARAHMDVNFFGPLKVDRAVLPRMRQQRNGLLIHMSSLSGGLVTPFIALYSASKAALEALAETYHYELAPLGIESIIIEPGIFATELLKSQQDPQDQERLASYGALKDIPAQILRNTAAMQEGPVAQDPQIVADVVANLITQPRGTRSLRTIPGAYDSGLTTLNEAKAQAQRALLESMGLTEALAFRIPEASTSEK</sequence>
<dbReference type="EMBL" id="CP035758">
    <property type="protein sequence ID" value="QBD78925.1"/>
    <property type="molecule type" value="Genomic_DNA"/>
</dbReference>
<keyword evidence="5" id="KW-1185">Reference proteome</keyword>
<reference evidence="4 5" key="1">
    <citation type="submission" date="2019-01" db="EMBL/GenBank/DDBJ databases">
        <title>Ktedonosporobacter rubrisoli SCAWS-G2.</title>
        <authorList>
            <person name="Huang Y."/>
            <person name="Yan B."/>
        </authorList>
    </citation>
    <scope>NUCLEOTIDE SEQUENCE [LARGE SCALE GENOMIC DNA]</scope>
    <source>
        <strain evidence="4 5">SCAWS-G2</strain>
    </source>
</reference>
<dbReference type="Proteomes" id="UP000290365">
    <property type="component" value="Chromosome"/>
</dbReference>
<evidence type="ECO:0000259" key="3">
    <source>
        <dbReference type="SMART" id="SM00822"/>
    </source>
</evidence>
<dbReference type="PROSITE" id="PS00061">
    <property type="entry name" value="ADH_SHORT"/>
    <property type="match status" value="1"/>
</dbReference>
<dbReference type="Gene3D" id="3.40.50.720">
    <property type="entry name" value="NAD(P)-binding Rossmann-like Domain"/>
    <property type="match status" value="1"/>
</dbReference>
<dbReference type="PRINTS" id="PR00081">
    <property type="entry name" value="GDHRDH"/>
</dbReference>
<dbReference type="RefSeq" id="WP_129889978.1">
    <property type="nucleotide sequence ID" value="NZ_CP035758.1"/>
</dbReference>
<evidence type="ECO:0000313" key="5">
    <source>
        <dbReference type="Proteomes" id="UP000290365"/>
    </source>
</evidence>
<accession>A0A4P6JUB1</accession>
<dbReference type="AlphaFoldDB" id="A0A4P6JUB1"/>
<dbReference type="InterPro" id="IPR020904">
    <property type="entry name" value="Sc_DH/Rdtase_CS"/>
</dbReference>
<comment type="similarity">
    <text evidence="1 2">Belongs to the short-chain dehydrogenases/reductases (SDR) family.</text>
</comment>
<name>A0A4P6JUB1_KTERU</name>
<protein>
    <submittedName>
        <fullName evidence="4">SDR family oxidoreductase</fullName>
    </submittedName>
</protein>
<dbReference type="CDD" id="cd05374">
    <property type="entry name" value="17beta-HSD-like_SDR_c"/>
    <property type="match status" value="1"/>
</dbReference>
<dbReference type="SUPFAM" id="SSF51735">
    <property type="entry name" value="NAD(P)-binding Rossmann-fold domains"/>
    <property type="match status" value="1"/>
</dbReference>
<evidence type="ECO:0000256" key="2">
    <source>
        <dbReference type="RuleBase" id="RU000363"/>
    </source>
</evidence>
<gene>
    <name evidence="4" type="ORF">EPA93_24250</name>
</gene>
<dbReference type="InterPro" id="IPR057326">
    <property type="entry name" value="KR_dom"/>
</dbReference>
<dbReference type="KEGG" id="kbs:EPA93_24250"/>
<dbReference type="PANTHER" id="PTHR43976">
    <property type="entry name" value="SHORT CHAIN DEHYDROGENASE"/>
    <property type="match status" value="1"/>
</dbReference>